<feature type="transmembrane region" description="Helical" evidence="8">
    <location>
        <begin position="43"/>
        <end position="61"/>
    </location>
</feature>
<sequence length="644" mass="70511">MSDGEQQDCGLPEESGPDPAPRRTPQRQPRDFGGLLASGSKCAVLAFLMLAVVMALPLLAYTRRERLPLAEHERQKQISLALHPERHISRGPATLIFNWTVTLGTRAPDGVEKQVYLVNGQFPGPTIEARSRDRIIVHLLNGLESQGLALHWHGLQMKGHNNMDGAVGFTQCPIPPGETLIYDFSIGDNEHGTFWWHSHSHVQRGDGLYGGLVVHRPQAHSPSATGNDALLLIGDWFHRKQADVLSWYADYGSLGNEPVPDSLLINGRGRYNCSLAVPARPVVCKQLSLADMDPVFGARGEAATRLRLVNTGTIAGFHFSVDGAAIRPLTVDGPCAVDARPGRSVGILYPGERVDLALSWQPGDTKPRVNIYLDDEYVLAQTQYSEKHNADNGRNFPGFPNDALTPNQSFIALPDFGKGPWVQDTRPLQLGPGHGDLGALTALPTPTPALPARAQHTILLYMKTQKLSQFENRPLGFINHTTWEAQTPPLLSLSRQSWDSHQMLPFINWTAQPAIVDLVINNLDDGSHPVHLHGHSFRVLSSFRAKGRDGWGSYNPFESKSPSAINLENPLVKDTVTVPRRGHVVVRLAADNPGLWMLHCHMLVHMGTGMVAGLHVGSSDDFGHVQGIDTTAARLCRVSGDRRG</sequence>
<dbReference type="AlphaFoldDB" id="A0A8H4PR23"/>
<dbReference type="InterPro" id="IPR011707">
    <property type="entry name" value="Cu-oxidase-like_N"/>
</dbReference>
<dbReference type="Pfam" id="PF07732">
    <property type="entry name" value="Cu-oxidase_3"/>
    <property type="match status" value="1"/>
</dbReference>
<dbReference type="EMBL" id="JAAVMX010000005">
    <property type="protein sequence ID" value="KAF4508816.1"/>
    <property type="molecule type" value="Genomic_DNA"/>
</dbReference>
<dbReference type="InterPro" id="IPR033138">
    <property type="entry name" value="Cu_oxidase_CS"/>
</dbReference>
<dbReference type="PANTHER" id="PTHR11709">
    <property type="entry name" value="MULTI-COPPER OXIDASE"/>
    <property type="match status" value="1"/>
</dbReference>
<dbReference type="OrthoDB" id="2121828at2759"/>
<dbReference type="PROSITE" id="PS00079">
    <property type="entry name" value="MULTICOPPER_OXIDASE1"/>
    <property type="match status" value="2"/>
</dbReference>
<evidence type="ECO:0000256" key="2">
    <source>
        <dbReference type="ARBA" id="ARBA00022723"/>
    </source>
</evidence>
<dbReference type="PROSITE" id="PS00080">
    <property type="entry name" value="MULTICOPPER_OXIDASE2"/>
    <property type="match status" value="1"/>
</dbReference>
<dbReference type="GO" id="GO:0005507">
    <property type="term" value="F:copper ion binding"/>
    <property type="evidence" value="ECO:0007669"/>
    <property type="project" value="InterPro"/>
</dbReference>
<dbReference type="SUPFAM" id="SSF49503">
    <property type="entry name" value="Cupredoxins"/>
    <property type="match status" value="3"/>
</dbReference>
<comment type="similarity">
    <text evidence="1">Belongs to the multicopper oxidase family.</text>
</comment>
<proteinExistence type="inferred from homology"/>
<keyword evidence="13" id="KW-1185">Reference proteome</keyword>
<dbReference type="InterPro" id="IPR002355">
    <property type="entry name" value="Cu_oxidase_Cu_BS"/>
</dbReference>
<keyword evidence="8" id="KW-1133">Transmembrane helix</keyword>
<dbReference type="InterPro" id="IPR008972">
    <property type="entry name" value="Cupredoxin"/>
</dbReference>
<evidence type="ECO:0000259" key="9">
    <source>
        <dbReference type="Pfam" id="PF00394"/>
    </source>
</evidence>
<dbReference type="Pfam" id="PF07731">
    <property type="entry name" value="Cu-oxidase_2"/>
    <property type="match status" value="1"/>
</dbReference>
<evidence type="ECO:0000256" key="4">
    <source>
        <dbReference type="ARBA" id="ARBA00023002"/>
    </source>
</evidence>
<dbReference type="InterPro" id="IPR001117">
    <property type="entry name" value="Cu-oxidase_2nd"/>
</dbReference>
<dbReference type="CDD" id="cd04206">
    <property type="entry name" value="CuRO_1_LCC_like"/>
    <property type="match status" value="1"/>
</dbReference>
<feature type="domain" description="Plastocyanin-like" evidence="10">
    <location>
        <begin position="514"/>
        <end position="617"/>
    </location>
</feature>
<dbReference type="InterPro" id="IPR045087">
    <property type="entry name" value="Cu-oxidase_fam"/>
</dbReference>
<keyword evidence="8" id="KW-0472">Membrane</keyword>
<comment type="caution">
    <text evidence="12">The sequence shown here is derived from an EMBL/GenBank/DDBJ whole genome shotgun (WGS) entry which is preliminary data.</text>
</comment>
<keyword evidence="8" id="KW-0812">Transmembrane</keyword>
<evidence type="ECO:0000256" key="7">
    <source>
        <dbReference type="SAM" id="MobiDB-lite"/>
    </source>
</evidence>
<evidence type="ECO:0000259" key="10">
    <source>
        <dbReference type="Pfam" id="PF07731"/>
    </source>
</evidence>
<gene>
    <name evidence="12" type="ORF">G6O67_005149</name>
</gene>
<evidence type="ECO:0000313" key="13">
    <source>
        <dbReference type="Proteomes" id="UP000557566"/>
    </source>
</evidence>
<dbReference type="InterPro" id="IPR011706">
    <property type="entry name" value="Cu-oxidase_C"/>
</dbReference>
<feature type="domain" description="Plastocyanin-like" evidence="9">
    <location>
        <begin position="229"/>
        <end position="324"/>
    </location>
</feature>
<dbReference type="Pfam" id="PF00394">
    <property type="entry name" value="Cu-oxidase"/>
    <property type="match status" value="1"/>
</dbReference>
<name>A0A8H4PR23_9HYPO</name>
<evidence type="ECO:0000313" key="12">
    <source>
        <dbReference type="EMBL" id="KAF4508816.1"/>
    </source>
</evidence>
<reference evidence="12 13" key="1">
    <citation type="journal article" date="2020" name="Genome Biol. Evol.">
        <title>A new high-quality draft genome assembly of the Chinese cordyceps Ophiocordyceps sinensis.</title>
        <authorList>
            <person name="Shu R."/>
            <person name="Zhang J."/>
            <person name="Meng Q."/>
            <person name="Zhang H."/>
            <person name="Zhou G."/>
            <person name="Li M."/>
            <person name="Wu P."/>
            <person name="Zhao Y."/>
            <person name="Chen C."/>
            <person name="Qin Q."/>
        </authorList>
    </citation>
    <scope>NUCLEOTIDE SEQUENCE [LARGE SCALE GENOMIC DNA]</scope>
    <source>
        <strain evidence="12 13">IOZ07</strain>
    </source>
</reference>
<dbReference type="CDD" id="cd04205">
    <property type="entry name" value="CuRO_2_LCC_like"/>
    <property type="match status" value="1"/>
</dbReference>
<evidence type="ECO:0000259" key="11">
    <source>
        <dbReference type="Pfam" id="PF07732"/>
    </source>
</evidence>
<evidence type="ECO:0008006" key="14">
    <source>
        <dbReference type="Google" id="ProtNLM"/>
    </source>
</evidence>
<dbReference type="GO" id="GO:0016491">
    <property type="term" value="F:oxidoreductase activity"/>
    <property type="evidence" value="ECO:0007669"/>
    <property type="project" value="UniProtKB-KW"/>
</dbReference>
<dbReference type="PANTHER" id="PTHR11709:SF394">
    <property type="entry name" value="FI03373P-RELATED"/>
    <property type="match status" value="1"/>
</dbReference>
<evidence type="ECO:0000256" key="6">
    <source>
        <dbReference type="ARBA" id="ARBA00023180"/>
    </source>
</evidence>
<protein>
    <recommendedName>
        <fullName evidence="14">Conidial pigment biosynthesis oxidase Mlac1</fullName>
    </recommendedName>
</protein>
<dbReference type="CDD" id="cd13910">
    <property type="entry name" value="CuRO_3_MCO_like_4"/>
    <property type="match status" value="1"/>
</dbReference>
<feature type="region of interest" description="Disordered" evidence="7">
    <location>
        <begin position="1"/>
        <end position="32"/>
    </location>
</feature>
<keyword evidence="2" id="KW-0479">Metal-binding</keyword>
<feature type="domain" description="Plastocyanin-like" evidence="11">
    <location>
        <begin position="102"/>
        <end position="218"/>
    </location>
</feature>
<keyword evidence="4" id="KW-0560">Oxidoreductase</keyword>
<evidence type="ECO:0000256" key="8">
    <source>
        <dbReference type="SAM" id="Phobius"/>
    </source>
</evidence>
<organism evidence="12 13">
    <name type="scientific">Ophiocordyceps sinensis</name>
    <dbReference type="NCBI Taxonomy" id="72228"/>
    <lineage>
        <taxon>Eukaryota</taxon>
        <taxon>Fungi</taxon>
        <taxon>Dikarya</taxon>
        <taxon>Ascomycota</taxon>
        <taxon>Pezizomycotina</taxon>
        <taxon>Sordariomycetes</taxon>
        <taxon>Hypocreomycetidae</taxon>
        <taxon>Hypocreales</taxon>
        <taxon>Ophiocordycipitaceae</taxon>
        <taxon>Ophiocordyceps</taxon>
    </lineage>
</organism>
<accession>A0A8H4PR23</accession>
<evidence type="ECO:0000256" key="5">
    <source>
        <dbReference type="ARBA" id="ARBA00023008"/>
    </source>
</evidence>
<keyword evidence="3" id="KW-0732">Signal</keyword>
<dbReference type="Proteomes" id="UP000557566">
    <property type="component" value="Unassembled WGS sequence"/>
</dbReference>
<keyword evidence="6" id="KW-0325">Glycoprotein</keyword>
<keyword evidence="5" id="KW-0186">Copper</keyword>
<dbReference type="Gene3D" id="2.60.40.420">
    <property type="entry name" value="Cupredoxins - blue copper proteins"/>
    <property type="match status" value="3"/>
</dbReference>
<evidence type="ECO:0000256" key="3">
    <source>
        <dbReference type="ARBA" id="ARBA00022729"/>
    </source>
</evidence>
<evidence type="ECO:0000256" key="1">
    <source>
        <dbReference type="ARBA" id="ARBA00010609"/>
    </source>
</evidence>